<dbReference type="RefSeq" id="WP_266282818.1">
    <property type="nucleotide sequence ID" value="NZ_JAPKNF010000002.1"/>
</dbReference>
<evidence type="ECO:0000256" key="8">
    <source>
        <dbReference type="SAM" id="MobiDB-lite"/>
    </source>
</evidence>
<keyword evidence="7 9" id="KW-0472">Membrane</keyword>
<feature type="transmembrane region" description="Helical" evidence="9">
    <location>
        <begin position="31"/>
        <end position="52"/>
    </location>
</feature>
<evidence type="ECO:0000256" key="6">
    <source>
        <dbReference type="ARBA" id="ARBA00022989"/>
    </source>
</evidence>
<feature type="transmembrane region" description="Helical" evidence="9">
    <location>
        <begin position="116"/>
        <end position="138"/>
    </location>
</feature>
<feature type="transmembrane region" description="Helical" evidence="9">
    <location>
        <begin position="267"/>
        <end position="284"/>
    </location>
</feature>
<accession>A0ABU0M9V0</accession>
<name>A0ABU0M9V0_9HYPH</name>
<dbReference type="PANTHER" id="PTHR32196:SF21">
    <property type="entry name" value="ABC TRANSPORTER PERMEASE PROTEIN YPHD-RELATED"/>
    <property type="match status" value="1"/>
</dbReference>
<evidence type="ECO:0000256" key="4">
    <source>
        <dbReference type="ARBA" id="ARBA00022519"/>
    </source>
</evidence>
<protein>
    <submittedName>
        <fullName evidence="10">Ribose transport system permease protein</fullName>
    </submittedName>
</protein>
<dbReference type="PANTHER" id="PTHR32196">
    <property type="entry name" value="ABC TRANSPORTER PERMEASE PROTEIN YPHD-RELATED-RELATED"/>
    <property type="match status" value="1"/>
</dbReference>
<dbReference type="EMBL" id="JAUSWJ010000001">
    <property type="protein sequence ID" value="MDQ0517745.1"/>
    <property type="molecule type" value="Genomic_DNA"/>
</dbReference>
<dbReference type="InterPro" id="IPR001851">
    <property type="entry name" value="ABC_transp_permease"/>
</dbReference>
<keyword evidence="6 9" id="KW-1133">Transmembrane helix</keyword>
<comment type="subcellular location">
    <subcellularLocation>
        <location evidence="1">Cell membrane</location>
        <topology evidence="1">Multi-pass membrane protein</topology>
    </subcellularLocation>
</comment>
<feature type="transmembrane region" description="Helical" evidence="9">
    <location>
        <begin position="144"/>
        <end position="162"/>
    </location>
</feature>
<sequence>MMTEAASPIPATPSPATPSAGHRPAFRLGRFIERIALIFVWLLLIAFFGALMPQSFLNWGNFSIMFASYAPAAVLALAIIVPLTAGDYDLSVGATLTLSSGLIGVLNVWHHMPIGLVLVIALGVGALVGMVNALFIIYFRIPSLVVTLGTTSLMTGIVQWMTNSSTIGGIDNALVMAVVGGRLLGVPYAFYYAMIVVVAMWYVFDYTPLGRKLLFVGRGREVARLNGIAVDHVRFGALVTSGVLAAAAGIIYAGVLGSADPYSGLNFLLPAFAAAFLGATTILPGRFNPWGAIVAVYFLATGITGLTMLGIPLWVTNVFNGGALILAVTISQLTRGREATDIG</sequence>
<dbReference type="CDD" id="cd06579">
    <property type="entry name" value="TM_PBP1_transp_AraH_like"/>
    <property type="match status" value="1"/>
</dbReference>
<proteinExistence type="predicted"/>
<evidence type="ECO:0000256" key="2">
    <source>
        <dbReference type="ARBA" id="ARBA00022448"/>
    </source>
</evidence>
<keyword evidence="11" id="KW-1185">Reference proteome</keyword>
<feature type="region of interest" description="Disordered" evidence="8">
    <location>
        <begin position="1"/>
        <end position="20"/>
    </location>
</feature>
<evidence type="ECO:0000256" key="5">
    <source>
        <dbReference type="ARBA" id="ARBA00022692"/>
    </source>
</evidence>
<evidence type="ECO:0000313" key="10">
    <source>
        <dbReference type="EMBL" id="MDQ0517745.1"/>
    </source>
</evidence>
<evidence type="ECO:0000256" key="7">
    <source>
        <dbReference type="ARBA" id="ARBA00023136"/>
    </source>
</evidence>
<dbReference type="Proteomes" id="UP001223743">
    <property type="component" value="Unassembled WGS sequence"/>
</dbReference>
<keyword evidence="2" id="KW-0813">Transport</keyword>
<reference evidence="10 11" key="1">
    <citation type="submission" date="2023-07" db="EMBL/GenBank/DDBJ databases">
        <title>Genomic Encyclopedia of Type Strains, Phase IV (KMG-IV): sequencing the most valuable type-strain genomes for metagenomic binning, comparative biology and taxonomic classification.</title>
        <authorList>
            <person name="Goeker M."/>
        </authorList>
    </citation>
    <scope>NUCLEOTIDE SEQUENCE [LARGE SCALE GENOMIC DNA]</scope>
    <source>
        <strain evidence="10 11">B1-1</strain>
    </source>
</reference>
<feature type="transmembrane region" description="Helical" evidence="9">
    <location>
        <begin position="290"/>
        <end position="315"/>
    </location>
</feature>
<keyword evidence="3" id="KW-1003">Cell membrane</keyword>
<evidence type="ECO:0000313" key="11">
    <source>
        <dbReference type="Proteomes" id="UP001223743"/>
    </source>
</evidence>
<organism evidence="10 11">
    <name type="scientific">Kaistia geumhonensis</name>
    <dbReference type="NCBI Taxonomy" id="410839"/>
    <lineage>
        <taxon>Bacteria</taxon>
        <taxon>Pseudomonadati</taxon>
        <taxon>Pseudomonadota</taxon>
        <taxon>Alphaproteobacteria</taxon>
        <taxon>Hyphomicrobiales</taxon>
        <taxon>Kaistiaceae</taxon>
        <taxon>Kaistia</taxon>
    </lineage>
</organism>
<gene>
    <name evidence="10" type="ORF">QO015_003358</name>
</gene>
<feature type="transmembrane region" description="Helical" evidence="9">
    <location>
        <begin position="64"/>
        <end position="84"/>
    </location>
</feature>
<evidence type="ECO:0000256" key="3">
    <source>
        <dbReference type="ARBA" id="ARBA00022475"/>
    </source>
</evidence>
<feature type="transmembrane region" description="Helical" evidence="9">
    <location>
        <begin position="90"/>
        <end position="109"/>
    </location>
</feature>
<feature type="transmembrane region" description="Helical" evidence="9">
    <location>
        <begin position="235"/>
        <end position="255"/>
    </location>
</feature>
<keyword evidence="4" id="KW-0997">Cell inner membrane</keyword>
<keyword evidence="5 9" id="KW-0812">Transmembrane</keyword>
<evidence type="ECO:0000256" key="1">
    <source>
        <dbReference type="ARBA" id="ARBA00004651"/>
    </source>
</evidence>
<feature type="transmembrane region" description="Helical" evidence="9">
    <location>
        <begin position="183"/>
        <end position="204"/>
    </location>
</feature>
<comment type="caution">
    <text evidence="10">The sequence shown here is derived from an EMBL/GenBank/DDBJ whole genome shotgun (WGS) entry which is preliminary data.</text>
</comment>
<evidence type="ECO:0000256" key="9">
    <source>
        <dbReference type="SAM" id="Phobius"/>
    </source>
</evidence>
<dbReference type="Pfam" id="PF02653">
    <property type="entry name" value="BPD_transp_2"/>
    <property type="match status" value="1"/>
</dbReference>